<keyword evidence="3" id="KW-1185">Reference proteome</keyword>
<organism evidence="2 3">
    <name type="scientific">Rhipicephalus sanguineus</name>
    <name type="common">Brown dog tick</name>
    <name type="synonym">Ixodes sanguineus</name>
    <dbReference type="NCBI Taxonomy" id="34632"/>
    <lineage>
        <taxon>Eukaryota</taxon>
        <taxon>Metazoa</taxon>
        <taxon>Ecdysozoa</taxon>
        <taxon>Arthropoda</taxon>
        <taxon>Chelicerata</taxon>
        <taxon>Arachnida</taxon>
        <taxon>Acari</taxon>
        <taxon>Parasitiformes</taxon>
        <taxon>Ixodida</taxon>
        <taxon>Ixodoidea</taxon>
        <taxon>Ixodidae</taxon>
        <taxon>Rhipicephalinae</taxon>
        <taxon>Rhipicephalus</taxon>
        <taxon>Rhipicephalus</taxon>
    </lineage>
</organism>
<accession>A0A9D4PU65</accession>
<evidence type="ECO:0000313" key="3">
    <source>
        <dbReference type="Proteomes" id="UP000821837"/>
    </source>
</evidence>
<gene>
    <name evidence="2" type="ORF">HPB52_003893</name>
</gene>
<protein>
    <submittedName>
        <fullName evidence="2">Uncharacterized protein</fullName>
    </submittedName>
</protein>
<sequence length="187" mass="19685">MAPKRRRVGTPRRAAKVSRGDRAHRGILKPAKCSPVPAPCHQRLKVATASATTATAVGLPVTTAGPLQPPPVSDDDTESLSSNSSFYAATTLSYSPSSCSDEEVENMRCSVDREEQLDSLVADAYSSFILAQESGNCRSDATPAAALAVRAPTCNGPLDSAMVEQVVPIHQLPQPNVTARKSTVPDT</sequence>
<dbReference type="Proteomes" id="UP000821837">
    <property type="component" value="Unassembled WGS sequence"/>
</dbReference>
<reference evidence="2" key="2">
    <citation type="submission" date="2021-09" db="EMBL/GenBank/DDBJ databases">
        <authorList>
            <person name="Jia N."/>
            <person name="Wang J."/>
            <person name="Shi W."/>
            <person name="Du L."/>
            <person name="Sun Y."/>
            <person name="Zhan W."/>
            <person name="Jiang J."/>
            <person name="Wang Q."/>
            <person name="Zhang B."/>
            <person name="Ji P."/>
            <person name="Sakyi L.B."/>
            <person name="Cui X."/>
            <person name="Yuan T."/>
            <person name="Jiang B."/>
            <person name="Yang W."/>
            <person name="Lam T.T.-Y."/>
            <person name="Chang Q."/>
            <person name="Ding S."/>
            <person name="Wang X."/>
            <person name="Zhu J."/>
            <person name="Ruan X."/>
            <person name="Zhao L."/>
            <person name="Wei J."/>
            <person name="Que T."/>
            <person name="Du C."/>
            <person name="Cheng J."/>
            <person name="Dai P."/>
            <person name="Han X."/>
            <person name="Huang E."/>
            <person name="Gao Y."/>
            <person name="Liu J."/>
            <person name="Shao H."/>
            <person name="Ye R."/>
            <person name="Li L."/>
            <person name="Wei W."/>
            <person name="Wang X."/>
            <person name="Wang C."/>
            <person name="Huo Q."/>
            <person name="Li W."/>
            <person name="Guo W."/>
            <person name="Chen H."/>
            <person name="Chen S."/>
            <person name="Zhou L."/>
            <person name="Zhou L."/>
            <person name="Ni X."/>
            <person name="Tian J."/>
            <person name="Zhou Y."/>
            <person name="Sheng Y."/>
            <person name="Liu T."/>
            <person name="Pan Y."/>
            <person name="Xia L."/>
            <person name="Li J."/>
            <person name="Zhao F."/>
            <person name="Cao W."/>
        </authorList>
    </citation>
    <scope>NUCLEOTIDE SEQUENCE</scope>
    <source>
        <strain evidence="2">Rsan-2018</strain>
        <tissue evidence="2">Larvae</tissue>
    </source>
</reference>
<evidence type="ECO:0000313" key="2">
    <source>
        <dbReference type="EMBL" id="KAH7955800.1"/>
    </source>
</evidence>
<feature type="compositionally biased region" description="Basic residues" evidence="1">
    <location>
        <begin position="1"/>
        <end position="16"/>
    </location>
</feature>
<name>A0A9D4PU65_RHISA</name>
<reference evidence="2" key="1">
    <citation type="journal article" date="2020" name="Cell">
        <title>Large-Scale Comparative Analyses of Tick Genomes Elucidate Their Genetic Diversity and Vector Capacities.</title>
        <authorList>
            <consortium name="Tick Genome and Microbiome Consortium (TIGMIC)"/>
            <person name="Jia N."/>
            <person name="Wang J."/>
            <person name="Shi W."/>
            <person name="Du L."/>
            <person name="Sun Y."/>
            <person name="Zhan W."/>
            <person name="Jiang J.F."/>
            <person name="Wang Q."/>
            <person name="Zhang B."/>
            <person name="Ji P."/>
            <person name="Bell-Sakyi L."/>
            <person name="Cui X.M."/>
            <person name="Yuan T.T."/>
            <person name="Jiang B.G."/>
            <person name="Yang W.F."/>
            <person name="Lam T.T."/>
            <person name="Chang Q.C."/>
            <person name="Ding S.J."/>
            <person name="Wang X.J."/>
            <person name="Zhu J.G."/>
            <person name="Ruan X.D."/>
            <person name="Zhao L."/>
            <person name="Wei J.T."/>
            <person name="Ye R.Z."/>
            <person name="Que T.C."/>
            <person name="Du C.H."/>
            <person name="Zhou Y.H."/>
            <person name="Cheng J.X."/>
            <person name="Dai P.F."/>
            <person name="Guo W.B."/>
            <person name="Han X.H."/>
            <person name="Huang E.J."/>
            <person name="Li L.F."/>
            <person name="Wei W."/>
            <person name="Gao Y.C."/>
            <person name="Liu J.Z."/>
            <person name="Shao H.Z."/>
            <person name="Wang X."/>
            <person name="Wang C.C."/>
            <person name="Yang T.C."/>
            <person name="Huo Q.B."/>
            <person name="Li W."/>
            <person name="Chen H.Y."/>
            <person name="Chen S.E."/>
            <person name="Zhou L.G."/>
            <person name="Ni X.B."/>
            <person name="Tian J.H."/>
            <person name="Sheng Y."/>
            <person name="Liu T."/>
            <person name="Pan Y.S."/>
            <person name="Xia L.Y."/>
            <person name="Li J."/>
            <person name="Zhao F."/>
            <person name="Cao W.C."/>
        </authorList>
    </citation>
    <scope>NUCLEOTIDE SEQUENCE</scope>
    <source>
        <strain evidence="2">Rsan-2018</strain>
    </source>
</reference>
<evidence type="ECO:0000256" key="1">
    <source>
        <dbReference type="SAM" id="MobiDB-lite"/>
    </source>
</evidence>
<dbReference type="AlphaFoldDB" id="A0A9D4PU65"/>
<comment type="caution">
    <text evidence="2">The sequence shown here is derived from an EMBL/GenBank/DDBJ whole genome shotgun (WGS) entry which is preliminary data.</text>
</comment>
<feature type="region of interest" description="Disordered" evidence="1">
    <location>
        <begin position="1"/>
        <end position="34"/>
    </location>
</feature>
<proteinExistence type="predicted"/>
<dbReference type="EMBL" id="JABSTV010001250">
    <property type="protein sequence ID" value="KAH7955800.1"/>
    <property type="molecule type" value="Genomic_DNA"/>
</dbReference>
<feature type="region of interest" description="Disordered" evidence="1">
    <location>
        <begin position="56"/>
        <end position="82"/>
    </location>
</feature>